<comment type="subcellular location">
    <subcellularLocation>
        <location evidence="1">Membrane</location>
        <topology evidence="1">Multi-pass membrane protein</topology>
    </subcellularLocation>
</comment>
<keyword evidence="2 5" id="KW-0812">Transmembrane</keyword>
<feature type="transmembrane region" description="Helical" evidence="5">
    <location>
        <begin position="187"/>
        <end position="205"/>
    </location>
</feature>
<comment type="caution">
    <text evidence="8">The sequence shown here is derived from an EMBL/GenBank/DDBJ whole genome shotgun (WGS) entry which is preliminary data.</text>
</comment>
<evidence type="ECO:0000256" key="3">
    <source>
        <dbReference type="ARBA" id="ARBA00022989"/>
    </source>
</evidence>
<protein>
    <submittedName>
        <fullName evidence="8">Lipid A core-O-antigen ligase</fullName>
    </submittedName>
</protein>
<keyword evidence="4 5" id="KW-0472">Membrane</keyword>
<dbReference type="STRING" id="1229521.D791_03245"/>
<dbReference type="GO" id="GO:0016020">
    <property type="term" value="C:membrane"/>
    <property type="evidence" value="ECO:0007669"/>
    <property type="project" value="UniProtKB-SubCell"/>
</dbReference>
<feature type="transmembrane region" description="Helical" evidence="5">
    <location>
        <begin position="60"/>
        <end position="79"/>
    </location>
</feature>
<feature type="transmembrane region" description="Helical" evidence="5">
    <location>
        <begin position="428"/>
        <end position="447"/>
    </location>
</feature>
<dbReference type="Proteomes" id="UP000019464">
    <property type="component" value="Unassembled WGS sequence"/>
</dbReference>
<evidence type="ECO:0000313" key="9">
    <source>
        <dbReference type="Proteomes" id="UP000019464"/>
    </source>
</evidence>
<sequence length="562" mass="64442">MWFLLLFVFISPLYIHSNLGRESLFYPFNSLVWILVSLCVLVFAGHQLNRKSFYIVKDYFVSIAFTLVMLLLGGMLSGMLNHYEWFVRIIAILIGFLFFTSLYQLQLNKRTVENCLFLLVFAIFMQAVIGYVQIFDHNNFIFWIVKYSDPIPLGHFQQPNLFASMMATLLVVSIYLVSQPSFKNRSILLKLVLMASIFSSTFMVVSSGSRIGFFSLIIVLPLILLTRFFLLKRHMFIFSSVLLLVVLGATTGSLSNEGFSNTVTKIESFSSDDTQDIRIHLYTIGVNVFLDSPLTGHGIGSFQSVFHEYAAEYQAKKGGESLIGQTAFSHPHNEFLYWAIEIGVLGVIALLMLVFMIFRAAYRQGWQSGGAKLAMLLPIALHTQVEHPFYLSAYHYVVFIFLVFVLLYQKRRCELISFTRSASVTAQLFLAILFCMVFYYCALAFNYSKRITLAIIQTGQLTELYQISKHPFFNDLATNLILASEFEHERGSESTLMSAFFADWLDDRVVSEPNPSYYLQMMDVHIYLGNEEKLKETAMRALYLFPNHPIIMNFIIENEIDL</sequence>
<organism evidence="8 9">
    <name type="scientific">Nitrincola nitratireducens</name>
    <dbReference type="NCBI Taxonomy" id="1229521"/>
    <lineage>
        <taxon>Bacteria</taxon>
        <taxon>Pseudomonadati</taxon>
        <taxon>Pseudomonadota</taxon>
        <taxon>Gammaproteobacteria</taxon>
        <taxon>Oceanospirillales</taxon>
        <taxon>Oceanospirillaceae</taxon>
        <taxon>Nitrincola</taxon>
    </lineage>
</organism>
<name>W9VGH3_9GAMM</name>
<reference evidence="9" key="1">
    <citation type="submission" date="2012-11" db="EMBL/GenBank/DDBJ databases">
        <authorList>
            <person name="Singh A."/>
            <person name="Pinnaka A.K."/>
            <person name="Vaidya B."/>
        </authorList>
    </citation>
    <scope>NUCLEOTIDE SEQUENCE [LARGE SCALE GENOMIC DNA]</scope>
    <source>
        <strain evidence="9">AK23</strain>
    </source>
</reference>
<feature type="domain" description="Virulence factor membrane-bound polymerase C-terminal" evidence="7">
    <location>
        <begin position="373"/>
        <end position="548"/>
    </location>
</feature>
<evidence type="ECO:0000256" key="4">
    <source>
        <dbReference type="ARBA" id="ARBA00023136"/>
    </source>
</evidence>
<keyword evidence="9" id="KW-1185">Reference proteome</keyword>
<feature type="transmembrane region" description="Helical" evidence="5">
    <location>
        <begin position="115"/>
        <end position="134"/>
    </location>
</feature>
<accession>W9VGH3</accession>
<evidence type="ECO:0000256" key="1">
    <source>
        <dbReference type="ARBA" id="ARBA00004141"/>
    </source>
</evidence>
<dbReference type="InterPro" id="IPR021797">
    <property type="entry name" value="Wzy_C_2"/>
</dbReference>
<dbReference type="InterPro" id="IPR007016">
    <property type="entry name" value="O-antigen_ligase-rel_domated"/>
</dbReference>
<dbReference type="Pfam" id="PF04932">
    <property type="entry name" value="Wzy_C"/>
    <property type="match status" value="1"/>
</dbReference>
<feature type="domain" description="O-antigen ligase-related" evidence="6">
    <location>
        <begin position="197"/>
        <end position="351"/>
    </location>
</feature>
<feature type="transmembrane region" description="Helical" evidence="5">
    <location>
        <begin position="30"/>
        <end position="48"/>
    </location>
</feature>
<feature type="transmembrane region" description="Helical" evidence="5">
    <location>
        <begin position="211"/>
        <end position="230"/>
    </location>
</feature>
<feature type="transmembrane region" description="Helical" evidence="5">
    <location>
        <begin position="161"/>
        <end position="178"/>
    </location>
</feature>
<feature type="transmembrane region" description="Helical" evidence="5">
    <location>
        <begin position="335"/>
        <end position="358"/>
    </location>
</feature>
<dbReference type="EMBL" id="AONB01000020">
    <property type="protein sequence ID" value="EXJ09750.1"/>
    <property type="molecule type" value="Genomic_DNA"/>
</dbReference>
<reference evidence="8 9" key="2">
    <citation type="journal article" date="2015" name="Syst. Appl. Microbiol.">
        <title>Nitrincola nitratireducens sp. nov. isolated from a haloalkaline crater lake.</title>
        <authorList>
            <person name="Singh A."/>
            <person name="Vaidya B."/>
            <person name="Tanuku N.R."/>
            <person name="Pinnaka A.K."/>
        </authorList>
    </citation>
    <scope>NUCLEOTIDE SEQUENCE [LARGE SCALE GENOMIC DNA]</scope>
    <source>
        <strain evidence="8 9">AK23</strain>
    </source>
</reference>
<proteinExistence type="predicted"/>
<keyword evidence="3 5" id="KW-1133">Transmembrane helix</keyword>
<evidence type="ECO:0000256" key="5">
    <source>
        <dbReference type="SAM" id="Phobius"/>
    </source>
</evidence>
<dbReference type="GO" id="GO:0016874">
    <property type="term" value="F:ligase activity"/>
    <property type="evidence" value="ECO:0007669"/>
    <property type="project" value="UniProtKB-KW"/>
</dbReference>
<dbReference type="InterPro" id="IPR051533">
    <property type="entry name" value="WaaL-like"/>
</dbReference>
<keyword evidence="8" id="KW-0436">Ligase</keyword>
<dbReference type="Pfam" id="PF11846">
    <property type="entry name" value="Wzy_C_2"/>
    <property type="match status" value="1"/>
</dbReference>
<dbReference type="PANTHER" id="PTHR37422">
    <property type="entry name" value="TEICHURONIC ACID BIOSYNTHESIS PROTEIN TUAE"/>
    <property type="match status" value="1"/>
</dbReference>
<evidence type="ECO:0000256" key="2">
    <source>
        <dbReference type="ARBA" id="ARBA00022692"/>
    </source>
</evidence>
<dbReference type="OrthoDB" id="5596698at2"/>
<feature type="transmembrane region" description="Helical" evidence="5">
    <location>
        <begin position="389"/>
        <end position="408"/>
    </location>
</feature>
<dbReference type="PANTHER" id="PTHR37422:SF13">
    <property type="entry name" value="LIPOPOLYSACCHARIDE BIOSYNTHESIS PROTEIN PA4999-RELATED"/>
    <property type="match status" value="1"/>
</dbReference>
<feature type="transmembrane region" description="Helical" evidence="5">
    <location>
        <begin position="85"/>
        <end position="103"/>
    </location>
</feature>
<gene>
    <name evidence="8" type="ORF">D791_03245</name>
</gene>
<dbReference type="AlphaFoldDB" id="W9VGH3"/>
<evidence type="ECO:0000313" key="8">
    <source>
        <dbReference type="EMBL" id="EXJ09750.1"/>
    </source>
</evidence>
<feature type="transmembrane region" description="Helical" evidence="5">
    <location>
        <begin position="237"/>
        <end position="255"/>
    </location>
</feature>
<evidence type="ECO:0000259" key="7">
    <source>
        <dbReference type="Pfam" id="PF11846"/>
    </source>
</evidence>
<dbReference type="RefSeq" id="WP_036513239.1">
    <property type="nucleotide sequence ID" value="NZ_AONB01000020.1"/>
</dbReference>
<evidence type="ECO:0000259" key="6">
    <source>
        <dbReference type="Pfam" id="PF04932"/>
    </source>
</evidence>